<name>A0A8S0Z7T9_ARCPL</name>
<dbReference type="OrthoDB" id="6159421at2759"/>
<dbReference type="Gene3D" id="3.30.710.10">
    <property type="entry name" value="Potassium Channel Kv1.1, Chain A"/>
    <property type="match status" value="1"/>
</dbReference>
<organism evidence="2 3">
    <name type="scientific">Arctia plantaginis</name>
    <name type="common">Wood tiger moth</name>
    <name type="synonym">Phalaena plantaginis</name>
    <dbReference type="NCBI Taxonomy" id="874455"/>
    <lineage>
        <taxon>Eukaryota</taxon>
        <taxon>Metazoa</taxon>
        <taxon>Ecdysozoa</taxon>
        <taxon>Arthropoda</taxon>
        <taxon>Hexapoda</taxon>
        <taxon>Insecta</taxon>
        <taxon>Pterygota</taxon>
        <taxon>Neoptera</taxon>
        <taxon>Endopterygota</taxon>
        <taxon>Lepidoptera</taxon>
        <taxon>Glossata</taxon>
        <taxon>Ditrysia</taxon>
        <taxon>Noctuoidea</taxon>
        <taxon>Erebidae</taxon>
        <taxon>Arctiinae</taxon>
        <taxon>Arctia</taxon>
    </lineage>
</organism>
<protein>
    <recommendedName>
        <fullName evidence="1">BTB domain-containing protein</fullName>
    </recommendedName>
</protein>
<dbReference type="PROSITE" id="PS50097">
    <property type="entry name" value="BTB"/>
    <property type="match status" value="1"/>
</dbReference>
<dbReference type="SMART" id="SM00225">
    <property type="entry name" value="BTB"/>
    <property type="match status" value="1"/>
</dbReference>
<reference evidence="2 3" key="1">
    <citation type="submission" date="2020-04" db="EMBL/GenBank/DDBJ databases">
        <authorList>
            <person name="Wallbank WR R."/>
            <person name="Pardo Diaz C."/>
            <person name="Kozak K."/>
            <person name="Martin S."/>
            <person name="Jiggins C."/>
            <person name="Moest M."/>
            <person name="Warren A I."/>
            <person name="Byers J.R.P. K."/>
            <person name="Montejo-Kovacevich G."/>
            <person name="Yen C E."/>
        </authorList>
    </citation>
    <scope>NUCLEOTIDE SEQUENCE [LARGE SCALE GENOMIC DNA]</scope>
</reference>
<dbReference type="InterPro" id="IPR011333">
    <property type="entry name" value="SKP1/BTB/POZ_sf"/>
</dbReference>
<dbReference type="EMBL" id="CADEBD010000284">
    <property type="protein sequence ID" value="CAB3229092.1"/>
    <property type="molecule type" value="Genomic_DNA"/>
</dbReference>
<evidence type="ECO:0000259" key="1">
    <source>
        <dbReference type="PROSITE" id="PS50097"/>
    </source>
</evidence>
<evidence type="ECO:0000313" key="3">
    <source>
        <dbReference type="Proteomes" id="UP000494256"/>
    </source>
</evidence>
<sequence>MSKETEMTGCGITIINRQSTVLELFLNFVQTHETTVVSPKFTINGVITFEFKVERRDTDRFSLFVRYKKKRVNDKLDYGIKYTHWTEREMKFNNPDIWHFVCSNGSCTGTGTISVEVNLETLSSPCASLYEDTELTDFKLLGDDGYVLLHKAIAAAYSPFFKNMFLGQWKETTEGVIEVSGISKATLEHFKEYMYLGTFPDTCLTQLLLLAKFYMMEDLESRCLFKLRSQVTKDNVFDLLEFAVTNKQTRLLYEILDVAQQGDLKVDELEEFQKYL</sequence>
<dbReference type="Pfam" id="PF00651">
    <property type="entry name" value="BTB"/>
    <property type="match status" value="1"/>
</dbReference>
<gene>
    <name evidence="2" type="ORF">APLA_LOCUS3863</name>
</gene>
<comment type="caution">
    <text evidence="2">The sequence shown here is derived from an EMBL/GenBank/DDBJ whole genome shotgun (WGS) entry which is preliminary data.</text>
</comment>
<dbReference type="AlphaFoldDB" id="A0A8S0Z7T9"/>
<feature type="domain" description="BTB" evidence="1">
    <location>
        <begin position="136"/>
        <end position="197"/>
    </location>
</feature>
<proteinExistence type="predicted"/>
<dbReference type="PANTHER" id="PTHR24413">
    <property type="entry name" value="SPECKLE-TYPE POZ PROTEIN"/>
    <property type="match status" value="1"/>
</dbReference>
<dbReference type="Proteomes" id="UP000494256">
    <property type="component" value="Unassembled WGS sequence"/>
</dbReference>
<dbReference type="SUPFAM" id="SSF54695">
    <property type="entry name" value="POZ domain"/>
    <property type="match status" value="1"/>
</dbReference>
<evidence type="ECO:0000313" key="2">
    <source>
        <dbReference type="EMBL" id="CAB3229092.1"/>
    </source>
</evidence>
<accession>A0A8S0Z7T9</accession>
<dbReference type="CDD" id="cd18186">
    <property type="entry name" value="BTB_POZ_ZBTB_KLHL-like"/>
    <property type="match status" value="1"/>
</dbReference>
<dbReference type="InterPro" id="IPR000210">
    <property type="entry name" value="BTB/POZ_dom"/>
</dbReference>